<evidence type="ECO:0000313" key="2">
    <source>
        <dbReference type="RefSeq" id="XP_016902611.2"/>
    </source>
</evidence>
<dbReference type="KEGG" id="cmo:103499667"/>
<dbReference type="GO" id="GO:0016114">
    <property type="term" value="P:terpenoid biosynthetic process"/>
    <property type="evidence" value="ECO:0007669"/>
    <property type="project" value="InterPro"/>
</dbReference>
<dbReference type="GO" id="GO:0010333">
    <property type="term" value="F:terpene synthase activity"/>
    <property type="evidence" value="ECO:0007669"/>
    <property type="project" value="InterPro"/>
</dbReference>
<dbReference type="GeneID" id="103499667"/>
<keyword evidence="1" id="KW-1185">Reference proteome</keyword>
<dbReference type="Proteomes" id="UP001652600">
    <property type="component" value="Chromosome 11"/>
</dbReference>
<dbReference type="AlphaFoldDB" id="A0A1S4E303"/>
<sequence length="117" mass="13592">MSLIRFHLPISKLSVSYLVSNDCNVRRYANYQSLFVMLKSNGVGGGMCLKASTQSDDNVIVRQCANYQPPMWKDDFIQSLHNEFGGKTYKKRFNQLKGQVKDIAWRKKRLFRTTRAH</sequence>
<evidence type="ECO:0000313" key="1">
    <source>
        <dbReference type="Proteomes" id="UP001652600"/>
    </source>
</evidence>
<organism evidence="1 2">
    <name type="scientific">Cucumis melo</name>
    <name type="common">Muskmelon</name>
    <dbReference type="NCBI Taxonomy" id="3656"/>
    <lineage>
        <taxon>Eukaryota</taxon>
        <taxon>Viridiplantae</taxon>
        <taxon>Streptophyta</taxon>
        <taxon>Embryophyta</taxon>
        <taxon>Tracheophyta</taxon>
        <taxon>Spermatophyta</taxon>
        <taxon>Magnoliopsida</taxon>
        <taxon>eudicotyledons</taxon>
        <taxon>Gunneridae</taxon>
        <taxon>Pentapetalae</taxon>
        <taxon>rosids</taxon>
        <taxon>fabids</taxon>
        <taxon>Cucurbitales</taxon>
        <taxon>Cucurbitaceae</taxon>
        <taxon>Benincaseae</taxon>
        <taxon>Cucumis</taxon>
    </lineage>
</organism>
<dbReference type="RefSeq" id="XP_016902611.2">
    <property type="nucleotide sequence ID" value="XM_017047122.2"/>
</dbReference>
<proteinExistence type="predicted"/>
<name>A0A1S4E303_CUCME</name>
<gene>
    <name evidence="2" type="primary">LOC103499667</name>
</gene>
<dbReference type="InParanoid" id="A0A1S4E303"/>
<protein>
    <submittedName>
        <fullName evidence="2">(R)-limonene synthase 1, chloroplastic-like</fullName>
    </submittedName>
</protein>
<accession>A0A1S4E303</accession>
<reference evidence="2" key="1">
    <citation type="submission" date="2025-08" db="UniProtKB">
        <authorList>
            <consortium name="RefSeq"/>
        </authorList>
    </citation>
    <scope>IDENTIFICATION</scope>
    <source>
        <tissue evidence="2">Stem</tissue>
    </source>
</reference>